<feature type="domain" description="Glutamine amidotransferase type-2" evidence="9">
    <location>
        <begin position="2"/>
        <end position="229"/>
    </location>
</feature>
<dbReference type="Gene3D" id="3.40.50.10490">
    <property type="entry name" value="Glucose-6-phosphate isomerase like protein, domain 1"/>
    <property type="match status" value="2"/>
</dbReference>
<dbReference type="PROSITE" id="PS51278">
    <property type="entry name" value="GATASE_TYPE_2"/>
    <property type="match status" value="1"/>
</dbReference>
<dbReference type="EMBL" id="JBHSIM010000039">
    <property type="protein sequence ID" value="MFC4834431.1"/>
    <property type="molecule type" value="Genomic_DNA"/>
</dbReference>
<evidence type="ECO:0000256" key="4">
    <source>
        <dbReference type="ARBA" id="ARBA00022576"/>
    </source>
</evidence>
<dbReference type="InterPro" id="IPR035466">
    <property type="entry name" value="GlmS/AgaS_SIS"/>
</dbReference>
<dbReference type="RefSeq" id="WP_274190725.1">
    <property type="nucleotide sequence ID" value="NZ_BAABHN010000039.1"/>
</dbReference>
<comment type="caution">
    <text evidence="11">The sequence shown here is derived from an EMBL/GenBank/DDBJ whole genome shotgun (WGS) entry which is preliminary data.</text>
</comment>
<dbReference type="GO" id="GO:0004360">
    <property type="term" value="F:glutamine-fructose-6-phosphate transaminase (isomerizing) activity"/>
    <property type="evidence" value="ECO:0007669"/>
    <property type="project" value="UniProtKB-EC"/>
</dbReference>
<keyword evidence="4 8" id="KW-0032">Aminotransferase</keyword>
<dbReference type="CDD" id="cd05008">
    <property type="entry name" value="SIS_GlmS_GlmD_1"/>
    <property type="match status" value="1"/>
</dbReference>
<dbReference type="CDD" id="cd00714">
    <property type="entry name" value="GFAT"/>
    <property type="match status" value="1"/>
</dbReference>
<dbReference type="InterPro" id="IPR035490">
    <property type="entry name" value="GlmS/FrlB_SIS"/>
</dbReference>
<dbReference type="EC" id="2.6.1.16" evidence="2 8"/>
<dbReference type="InterPro" id="IPR029055">
    <property type="entry name" value="Ntn_hydrolases_N"/>
</dbReference>
<keyword evidence="12" id="KW-1185">Reference proteome</keyword>
<keyword evidence="7" id="KW-0315">Glutamine amidotransferase</keyword>
<keyword evidence="5 8" id="KW-0808">Transferase</keyword>
<reference evidence="12" key="1">
    <citation type="journal article" date="2019" name="Int. J. Syst. Evol. Microbiol.">
        <title>The Global Catalogue of Microorganisms (GCM) 10K type strain sequencing project: providing services to taxonomists for standard genome sequencing and annotation.</title>
        <authorList>
            <consortium name="The Broad Institute Genomics Platform"/>
            <consortium name="The Broad Institute Genome Sequencing Center for Infectious Disease"/>
            <person name="Wu L."/>
            <person name="Ma J."/>
        </authorList>
    </citation>
    <scope>NUCLEOTIDE SEQUENCE [LARGE SCALE GENOMIC DNA]</scope>
    <source>
        <strain evidence="12">CCUG 50347</strain>
    </source>
</reference>
<dbReference type="PANTHER" id="PTHR10937">
    <property type="entry name" value="GLUCOSAMINE--FRUCTOSE-6-PHOSPHATE AMINOTRANSFERASE, ISOMERIZING"/>
    <property type="match status" value="1"/>
</dbReference>
<dbReference type="InterPro" id="IPR017932">
    <property type="entry name" value="GATase_2_dom"/>
</dbReference>
<dbReference type="NCBIfam" id="TIGR01135">
    <property type="entry name" value="glmS"/>
    <property type="match status" value="1"/>
</dbReference>
<dbReference type="NCBIfam" id="NF001484">
    <property type="entry name" value="PRK00331.1"/>
    <property type="match status" value="1"/>
</dbReference>
<evidence type="ECO:0000256" key="6">
    <source>
        <dbReference type="ARBA" id="ARBA00022737"/>
    </source>
</evidence>
<keyword evidence="6" id="KW-0677">Repeat</keyword>
<dbReference type="CDD" id="cd05009">
    <property type="entry name" value="SIS_GlmS_GlmD_2"/>
    <property type="match status" value="1"/>
</dbReference>
<evidence type="ECO:0000313" key="11">
    <source>
        <dbReference type="EMBL" id="MFC4834431.1"/>
    </source>
</evidence>
<evidence type="ECO:0000256" key="1">
    <source>
        <dbReference type="ARBA" id="ARBA00001031"/>
    </source>
</evidence>
<keyword evidence="8" id="KW-0963">Cytoplasm</keyword>
<dbReference type="SUPFAM" id="SSF53697">
    <property type="entry name" value="SIS domain"/>
    <property type="match status" value="1"/>
</dbReference>
<comment type="function">
    <text evidence="8">Catalyzes the first step in hexosamine metabolism, converting fructose-6P into glucosamine-6P using glutamine as a nitrogen source.</text>
</comment>
<dbReference type="InterPro" id="IPR046348">
    <property type="entry name" value="SIS_dom_sf"/>
</dbReference>
<dbReference type="SUPFAM" id="SSF56235">
    <property type="entry name" value="N-terminal nucleophile aminohydrolases (Ntn hydrolases)"/>
    <property type="match status" value="1"/>
</dbReference>
<evidence type="ECO:0000256" key="2">
    <source>
        <dbReference type="ARBA" id="ARBA00012916"/>
    </source>
</evidence>
<protein>
    <recommendedName>
        <fullName evidence="3 8">Glutamine--fructose-6-phosphate aminotransferase [isomerizing]</fullName>
        <ecNumber evidence="2 8">2.6.1.16</ecNumber>
    </recommendedName>
    <alternativeName>
        <fullName evidence="8">D-fructose-6-phosphate amidotransferase</fullName>
    </alternativeName>
    <alternativeName>
        <fullName evidence="8">GFAT</fullName>
    </alternativeName>
    <alternativeName>
        <fullName evidence="8">Glucosamine-6-phosphate synthase</fullName>
    </alternativeName>
    <alternativeName>
        <fullName evidence="8">Hexosephosphate aminotransferase</fullName>
    </alternativeName>
    <alternativeName>
        <fullName evidence="8">L-glutamine--D-fructose-6-phosphate amidotransferase</fullName>
    </alternativeName>
</protein>
<dbReference type="InterPro" id="IPR005855">
    <property type="entry name" value="GFAT"/>
</dbReference>
<dbReference type="HAMAP" id="MF_00164">
    <property type="entry name" value="GlmS"/>
    <property type="match status" value="1"/>
</dbReference>
<evidence type="ECO:0000256" key="7">
    <source>
        <dbReference type="ARBA" id="ARBA00022962"/>
    </source>
</evidence>
<evidence type="ECO:0000259" key="9">
    <source>
        <dbReference type="PROSITE" id="PS51278"/>
    </source>
</evidence>
<dbReference type="Gene3D" id="3.60.20.10">
    <property type="entry name" value="Glutamine Phosphoribosylpyrophosphate, subunit 1, domain 1"/>
    <property type="match status" value="1"/>
</dbReference>
<organism evidence="11 12">
    <name type="scientific">Actinomycetospora chibensis</name>
    <dbReference type="NCBI Taxonomy" id="663606"/>
    <lineage>
        <taxon>Bacteria</taxon>
        <taxon>Bacillati</taxon>
        <taxon>Actinomycetota</taxon>
        <taxon>Actinomycetes</taxon>
        <taxon>Pseudonocardiales</taxon>
        <taxon>Pseudonocardiaceae</taxon>
        <taxon>Actinomycetospora</taxon>
    </lineage>
</organism>
<feature type="active site" description="Nucleophile; for GATase activity" evidence="8">
    <location>
        <position position="2"/>
    </location>
</feature>
<evidence type="ECO:0000256" key="3">
    <source>
        <dbReference type="ARBA" id="ARBA00016090"/>
    </source>
</evidence>
<dbReference type="InterPro" id="IPR047084">
    <property type="entry name" value="GFAT_N"/>
</dbReference>
<comment type="catalytic activity">
    <reaction evidence="1 8">
        <text>D-fructose 6-phosphate + L-glutamine = D-glucosamine 6-phosphate + L-glutamate</text>
        <dbReference type="Rhea" id="RHEA:13237"/>
        <dbReference type="ChEBI" id="CHEBI:29985"/>
        <dbReference type="ChEBI" id="CHEBI:58359"/>
        <dbReference type="ChEBI" id="CHEBI:58725"/>
        <dbReference type="ChEBI" id="CHEBI:61527"/>
        <dbReference type="EC" id="2.6.1.16"/>
    </reaction>
</comment>
<dbReference type="Pfam" id="PF01380">
    <property type="entry name" value="SIS"/>
    <property type="match status" value="2"/>
</dbReference>
<feature type="domain" description="SIS" evidence="10">
    <location>
        <begin position="469"/>
        <end position="614"/>
    </location>
</feature>
<gene>
    <name evidence="8 11" type="primary">glmS</name>
    <name evidence="11" type="ORF">ACFPEL_18605</name>
</gene>
<feature type="active site" description="For Fru-6P isomerization activity" evidence="8">
    <location>
        <position position="619"/>
    </location>
</feature>
<accession>A0ABV9RJM9</accession>
<evidence type="ECO:0000313" key="12">
    <source>
        <dbReference type="Proteomes" id="UP001595909"/>
    </source>
</evidence>
<evidence type="ECO:0000256" key="8">
    <source>
        <dbReference type="HAMAP-Rule" id="MF_00164"/>
    </source>
</evidence>
<dbReference type="PANTHER" id="PTHR10937:SF0">
    <property type="entry name" value="GLUTAMINE--FRUCTOSE-6-PHOSPHATE TRANSAMINASE (ISOMERIZING)"/>
    <property type="match status" value="1"/>
</dbReference>
<proteinExistence type="inferred from homology"/>
<dbReference type="Proteomes" id="UP001595909">
    <property type="component" value="Unassembled WGS sequence"/>
</dbReference>
<feature type="initiator methionine" description="Removed" evidence="8">
    <location>
        <position position="1"/>
    </location>
</feature>
<evidence type="ECO:0000259" key="10">
    <source>
        <dbReference type="PROSITE" id="PS51464"/>
    </source>
</evidence>
<comment type="subunit">
    <text evidence="8">Homodimer.</text>
</comment>
<dbReference type="PROSITE" id="PS51464">
    <property type="entry name" value="SIS"/>
    <property type="match status" value="2"/>
</dbReference>
<dbReference type="Pfam" id="PF13522">
    <property type="entry name" value="GATase_6"/>
    <property type="match status" value="1"/>
</dbReference>
<feature type="domain" description="SIS" evidence="10">
    <location>
        <begin position="296"/>
        <end position="435"/>
    </location>
</feature>
<dbReference type="InterPro" id="IPR001347">
    <property type="entry name" value="SIS_dom"/>
</dbReference>
<name>A0ABV9RJM9_9PSEU</name>
<evidence type="ECO:0000256" key="5">
    <source>
        <dbReference type="ARBA" id="ARBA00022679"/>
    </source>
</evidence>
<sequence length="624" mass="66837">MCGIVGYVGWRGAQEVLVNGLRRLEYRGYDSAGVSVVDGTGSLEVHRAAGPLDNLVAVLPEGGASDEPTGRGGTTGMGHTRWATHGPPTDRNAHPHQDATGKVAVVHNGIIENFAALRAELESEGVELASDTDTEVAAHLVARAFDAEPGAGLTGAVRAVVARLEGAFTLVFTHADRPDEIVAARRSSPLVVGVGEGEMFVASDVAAFIDHTREAVELGQDQIVTLTRDGAVVTDFHGDTAKTRPFHVDWDIAAAEKGGHDFFMLKEIEEQPTALADTLRGHLVDGRIVLDEQRLSDQELRDIDKVFVVACGTAYHAGLLAKYAIEHWCRIPVEVEVASEFRYRDPVLDRSTLVVAISQSGETADTLEAVRHARDQKARVLAICNTNGAQIPRESDAVLYTHAGPEVGVAATKTFTAQVVACYLVGLALAQTFGTKYADEVAREYAELESSTDAVARVLQTVVEPTRALARELSASKAVLFLGRHVGFPVALEGALKLKELAYMHAEGFAAGELKHGPIALIEQDLPVVVVMPSPKGRAILHQKLLSNIREIQARGARTIVVAEEGDETVRPFAEHLIEVPAVSTLLQPLVASVPLQVFAAEVARARGYDVDKPRNLAKSVTVE</sequence>
<comment type="subcellular location">
    <subcellularLocation>
        <location evidence="8">Cytoplasm</location>
    </subcellularLocation>
</comment>